<gene>
    <name evidence="1" type="ORF">KL86DPRO_10196</name>
</gene>
<evidence type="ECO:0000313" key="1">
    <source>
        <dbReference type="EMBL" id="SBV91466.1"/>
    </source>
</evidence>
<protein>
    <submittedName>
        <fullName evidence="1">Uncharacterized protein</fullName>
    </submittedName>
</protein>
<dbReference type="EMBL" id="FLUQ01000001">
    <property type="protein sequence ID" value="SBV91466.1"/>
    <property type="molecule type" value="Genomic_DNA"/>
</dbReference>
<organism evidence="1">
    <name type="scientific">uncultured delta proteobacterium</name>
    <dbReference type="NCBI Taxonomy" id="34034"/>
    <lineage>
        <taxon>Bacteria</taxon>
        <taxon>Deltaproteobacteria</taxon>
        <taxon>environmental samples</taxon>
    </lineage>
</organism>
<dbReference type="AlphaFoldDB" id="A0A212IW88"/>
<reference evidence="1" key="1">
    <citation type="submission" date="2016-04" db="EMBL/GenBank/DDBJ databases">
        <authorList>
            <person name="Evans L.H."/>
            <person name="Alamgir A."/>
            <person name="Owens N."/>
            <person name="Weber N.D."/>
            <person name="Virtaneva K."/>
            <person name="Barbian K."/>
            <person name="Babar A."/>
            <person name="Rosenke K."/>
        </authorList>
    </citation>
    <scope>NUCLEOTIDE SEQUENCE</scope>
    <source>
        <strain evidence="1">86</strain>
    </source>
</reference>
<sequence length="21" mass="2256">MQYITRGGPGELTLLLPPAID</sequence>
<accession>A0A212IW88</accession>
<name>A0A212IW88_9DELT</name>
<proteinExistence type="predicted"/>